<evidence type="ECO:0000256" key="4">
    <source>
        <dbReference type="ARBA" id="ARBA00012027"/>
    </source>
</evidence>
<dbReference type="RefSeq" id="WP_259508550.1">
    <property type="nucleotide sequence ID" value="NZ_JANLCM010000002.1"/>
</dbReference>
<evidence type="ECO:0000313" key="11">
    <source>
        <dbReference type="EMBL" id="MCS5719076.1"/>
    </source>
</evidence>
<gene>
    <name evidence="11" type="ORF">N1027_13120</name>
</gene>
<dbReference type="SUPFAM" id="SSF56024">
    <property type="entry name" value="Phospholipase D/nuclease"/>
    <property type="match status" value="2"/>
</dbReference>
<evidence type="ECO:0000256" key="1">
    <source>
        <dbReference type="ARBA" id="ARBA00000548"/>
    </source>
</evidence>
<evidence type="ECO:0000256" key="7">
    <source>
        <dbReference type="ARBA" id="ARBA00022963"/>
    </source>
</evidence>
<sequence>MTQAGATAPRAFDLDAPLTTLFTHDDPTLDVELQLIDEVIAERRRDAHSYTDAANPFRIRYEVMSVTDRQIAARLADARDAGVYVQLLVDYRQLDPAYPWLDTDEYLAGRGFTVVDDQAKLTSTTKVSTNLVGIRTSGFMHLKARLFETPASKIVLTGGQNASTEGWQLNDDGLQVIRDAALYSKYSSAYSAVLESRKIANTWDAAAPVNVLFTPEASGQRTSAKMLEWLRSESNLILLMVFSLRDFTAPGGDTLLATLTAKASAGVPVYVITDKNQSDGEAGETNDSTEDRLRTAGVHVYEARNARGTYASMHTKAAVLGASCPRVIADSANWSTSALGTATATSKNVESVLFIDSERADSCATGDRFLARWMELLSQYADQSVRDDGESDYPTVVGRLTSLPGWPSQEVTFTAHATYTSFGEDARVLGSLPQLGDWGRAAGGPVLLTDTASYPTWRSSASVAVPLGTWFEWKLAVTAGSAPPARWETGGNRSTIAMPPAFGRNRTLALDATWR</sequence>
<dbReference type="InterPro" id="IPR013784">
    <property type="entry name" value="Carb-bd-like_fold"/>
</dbReference>
<comment type="catalytic activity">
    <reaction evidence="1">
        <text>Endohydrolysis of (1-&gt;4)-alpha-D-glucosidic linkages in polysaccharides containing three or more (1-&gt;4)-alpha-linked D-glucose units.</text>
        <dbReference type="EC" id="3.2.1.1"/>
    </reaction>
</comment>
<evidence type="ECO:0000256" key="8">
    <source>
        <dbReference type="ARBA" id="ARBA00023098"/>
    </source>
</evidence>
<protein>
    <recommendedName>
        <fullName evidence="9">1,4-alpha-D-glucan glucanohydrolase</fullName>
        <ecNumber evidence="4">3.1.4.4</ecNumber>
        <ecNumber evidence="5">3.2.1.1</ecNumber>
    </recommendedName>
</protein>
<dbReference type="PANTHER" id="PTHR43856:SF1">
    <property type="entry name" value="MITOCHONDRIAL CARDIOLIPIN HYDROLASE"/>
    <property type="match status" value="1"/>
</dbReference>
<dbReference type="EMBL" id="JANLCM010000002">
    <property type="protein sequence ID" value="MCS5719076.1"/>
    <property type="molecule type" value="Genomic_DNA"/>
</dbReference>
<keyword evidence="6" id="KW-0378">Hydrolase</keyword>
<comment type="catalytic activity">
    <reaction evidence="2">
        <text>a 1,2-diacyl-sn-glycero-3-phosphocholine + H2O = a 1,2-diacyl-sn-glycero-3-phosphate + choline + H(+)</text>
        <dbReference type="Rhea" id="RHEA:14445"/>
        <dbReference type="ChEBI" id="CHEBI:15354"/>
        <dbReference type="ChEBI" id="CHEBI:15377"/>
        <dbReference type="ChEBI" id="CHEBI:15378"/>
        <dbReference type="ChEBI" id="CHEBI:57643"/>
        <dbReference type="ChEBI" id="CHEBI:58608"/>
        <dbReference type="EC" id="3.1.4.4"/>
    </reaction>
</comment>
<dbReference type="EC" id="3.1.4.4" evidence="4"/>
<feature type="domain" description="CBM20" evidence="10">
    <location>
        <begin position="403"/>
        <end position="515"/>
    </location>
</feature>
<dbReference type="SMART" id="SM01065">
    <property type="entry name" value="CBM_2"/>
    <property type="match status" value="1"/>
</dbReference>
<evidence type="ECO:0000313" key="12">
    <source>
        <dbReference type="Proteomes" id="UP001165584"/>
    </source>
</evidence>
<comment type="similarity">
    <text evidence="3">Belongs to the phospholipase D family.</text>
</comment>
<accession>A0ABT2GSH7</accession>
<proteinExistence type="inferred from homology"/>
<dbReference type="EC" id="3.2.1.1" evidence="5"/>
<keyword evidence="12" id="KW-1185">Reference proteome</keyword>
<dbReference type="PROSITE" id="PS51166">
    <property type="entry name" value="CBM20"/>
    <property type="match status" value="1"/>
</dbReference>
<dbReference type="Gene3D" id="2.60.40.10">
    <property type="entry name" value="Immunoglobulins"/>
    <property type="match status" value="1"/>
</dbReference>
<keyword evidence="8" id="KW-0443">Lipid metabolism</keyword>
<comment type="caution">
    <text evidence="11">The sequence shown here is derived from an EMBL/GenBank/DDBJ whole genome shotgun (WGS) entry which is preliminary data.</text>
</comment>
<evidence type="ECO:0000256" key="2">
    <source>
        <dbReference type="ARBA" id="ARBA00000798"/>
    </source>
</evidence>
<organism evidence="11 12">
    <name type="scientific">Herbiconiux aconitum</name>
    <dbReference type="NCBI Taxonomy" id="2970913"/>
    <lineage>
        <taxon>Bacteria</taxon>
        <taxon>Bacillati</taxon>
        <taxon>Actinomycetota</taxon>
        <taxon>Actinomycetes</taxon>
        <taxon>Micrococcales</taxon>
        <taxon>Microbacteriaceae</taxon>
        <taxon>Herbiconiux</taxon>
    </lineage>
</organism>
<dbReference type="InterPro" id="IPR051406">
    <property type="entry name" value="PLD_domain"/>
</dbReference>
<dbReference type="InterPro" id="IPR002044">
    <property type="entry name" value="CBM20"/>
</dbReference>
<dbReference type="Pfam" id="PF00686">
    <property type="entry name" value="CBM_20"/>
    <property type="match status" value="1"/>
</dbReference>
<dbReference type="InterPro" id="IPR013783">
    <property type="entry name" value="Ig-like_fold"/>
</dbReference>
<name>A0ABT2GSH7_9MICO</name>
<reference evidence="11" key="1">
    <citation type="submission" date="2022-08" db="EMBL/GenBank/DDBJ databases">
        <authorList>
            <person name="Deng Y."/>
            <person name="Han X.-F."/>
            <person name="Zhang Y.-Q."/>
        </authorList>
    </citation>
    <scope>NUCLEOTIDE SEQUENCE</scope>
    <source>
        <strain evidence="11">CPCC 205763</strain>
    </source>
</reference>
<dbReference type="Proteomes" id="UP001165584">
    <property type="component" value="Unassembled WGS sequence"/>
</dbReference>
<dbReference type="Pfam" id="PF13091">
    <property type="entry name" value="PLDc_2"/>
    <property type="match status" value="2"/>
</dbReference>
<keyword evidence="7" id="KW-0442">Lipid degradation</keyword>
<dbReference type="Gene3D" id="3.30.870.10">
    <property type="entry name" value="Endonuclease Chain A"/>
    <property type="match status" value="2"/>
</dbReference>
<evidence type="ECO:0000259" key="10">
    <source>
        <dbReference type="PROSITE" id="PS51166"/>
    </source>
</evidence>
<evidence type="ECO:0000256" key="3">
    <source>
        <dbReference type="ARBA" id="ARBA00008664"/>
    </source>
</evidence>
<dbReference type="SUPFAM" id="SSF49452">
    <property type="entry name" value="Starch-binding domain-like"/>
    <property type="match status" value="1"/>
</dbReference>
<dbReference type="PANTHER" id="PTHR43856">
    <property type="entry name" value="CARDIOLIPIN HYDROLASE"/>
    <property type="match status" value="1"/>
</dbReference>
<evidence type="ECO:0000256" key="9">
    <source>
        <dbReference type="ARBA" id="ARBA00030238"/>
    </source>
</evidence>
<evidence type="ECO:0000256" key="5">
    <source>
        <dbReference type="ARBA" id="ARBA00012595"/>
    </source>
</evidence>
<evidence type="ECO:0000256" key="6">
    <source>
        <dbReference type="ARBA" id="ARBA00022801"/>
    </source>
</evidence>
<dbReference type="InterPro" id="IPR025202">
    <property type="entry name" value="PLD-like_dom"/>
</dbReference>